<name>A0ABV5KH30_9BACL</name>
<reference evidence="1 2" key="1">
    <citation type="submission" date="2024-09" db="EMBL/GenBank/DDBJ databases">
        <authorList>
            <person name="Sun Q."/>
            <person name="Mori K."/>
        </authorList>
    </citation>
    <scope>NUCLEOTIDE SEQUENCE [LARGE SCALE GENOMIC DNA]</scope>
    <source>
        <strain evidence="1 2">TISTR 2452</strain>
    </source>
</reference>
<dbReference type="RefSeq" id="WP_377488631.1">
    <property type="nucleotide sequence ID" value="NZ_JBHMDO010000003.1"/>
</dbReference>
<evidence type="ECO:0000313" key="2">
    <source>
        <dbReference type="Proteomes" id="UP001589747"/>
    </source>
</evidence>
<protein>
    <submittedName>
        <fullName evidence="1">Uncharacterized protein</fullName>
    </submittedName>
</protein>
<gene>
    <name evidence="1" type="ORF">ACFFSY_01120</name>
</gene>
<dbReference type="EMBL" id="JBHMDO010000003">
    <property type="protein sequence ID" value="MFB9324539.1"/>
    <property type="molecule type" value="Genomic_DNA"/>
</dbReference>
<dbReference type="Proteomes" id="UP001589747">
    <property type="component" value="Unassembled WGS sequence"/>
</dbReference>
<keyword evidence="2" id="KW-1185">Reference proteome</keyword>
<accession>A0ABV5KH30</accession>
<proteinExistence type="predicted"/>
<sequence length="182" mass="21160">MKIVKDLLSDLEEFRTPVQMKDYFETKRTEILAHKELNDLARLKKDTFKNFLEAFYPLYLYSQSSYVPADAKVKVVIGNQGFDSIVMLSSGEQYKVEITEYIDGKAENDDAKLINERGYGGMKIGDTRDLENKALDYLDLVIQKARRKARKNYQGMTLIIVINTFEILDLKKFNLIVRKYCC</sequence>
<evidence type="ECO:0000313" key="1">
    <source>
        <dbReference type="EMBL" id="MFB9324539.1"/>
    </source>
</evidence>
<comment type="caution">
    <text evidence="1">The sequence shown here is derived from an EMBL/GenBank/DDBJ whole genome shotgun (WGS) entry which is preliminary data.</text>
</comment>
<organism evidence="1 2">
    <name type="scientific">Paenibacillus aurantiacus</name>
    <dbReference type="NCBI Taxonomy" id="1936118"/>
    <lineage>
        <taxon>Bacteria</taxon>
        <taxon>Bacillati</taxon>
        <taxon>Bacillota</taxon>
        <taxon>Bacilli</taxon>
        <taxon>Bacillales</taxon>
        <taxon>Paenibacillaceae</taxon>
        <taxon>Paenibacillus</taxon>
    </lineage>
</organism>